<protein>
    <submittedName>
        <fullName evidence="2">Uncharacterized protein</fullName>
    </submittedName>
</protein>
<keyword evidence="1" id="KW-0812">Transmembrane</keyword>
<organism evidence="2 3">
    <name type="scientific">Clostridium faecium</name>
    <dbReference type="NCBI Taxonomy" id="2762223"/>
    <lineage>
        <taxon>Bacteria</taxon>
        <taxon>Bacillati</taxon>
        <taxon>Bacillota</taxon>
        <taxon>Clostridia</taxon>
        <taxon>Eubacteriales</taxon>
        <taxon>Clostridiaceae</taxon>
        <taxon>Clostridium</taxon>
    </lineage>
</organism>
<keyword evidence="1" id="KW-0472">Membrane</keyword>
<dbReference type="RefSeq" id="WP_191739353.1">
    <property type="nucleotide sequence ID" value="NZ_JACSQB010000037.1"/>
</dbReference>
<keyword evidence="3" id="KW-1185">Reference proteome</keyword>
<sequence>MSKKRVYTVIGIVLVLSCFMIPFMSNKSSSQLEHVVFDGKTDSYDNLEELEAASPIIVYGKKVTEAEPQFIYDNNNQLVMLYTLSDFEISKIYKNDSELKIGDKIPIIENEATDKRTGKVYHIANYSKMNTGNEYVLFLHYSDHDRWYVPTAVDYGKVPADPSEELIYEEGLRARSITSDKFEDVISEARDKYLE</sequence>
<gene>
    <name evidence="2" type="ORF">H9637_04875</name>
</gene>
<accession>A0ABR8YQ57</accession>
<dbReference type="Proteomes" id="UP000627166">
    <property type="component" value="Unassembled WGS sequence"/>
</dbReference>
<keyword evidence="1" id="KW-1133">Transmembrane helix</keyword>
<evidence type="ECO:0000313" key="3">
    <source>
        <dbReference type="Proteomes" id="UP000627166"/>
    </source>
</evidence>
<reference evidence="2 3" key="1">
    <citation type="submission" date="2020-08" db="EMBL/GenBank/DDBJ databases">
        <title>A Genomic Blueprint of the Chicken Gut Microbiome.</title>
        <authorList>
            <person name="Gilroy R."/>
            <person name="Ravi A."/>
            <person name="Getino M."/>
            <person name="Pursley I."/>
            <person name="Horton D.L."/>
            <person name="Alikhan N.-F."/>
            <person name="Baker D."/>
            <person name="Gharbi K."/>
            <person name="Hall N."/>
            <person name="Watson M."/>
            <person name="Adriaenssens E.M."/>
            <person name="Foster-Nyarko E."/>
            <person name="Jarju S."/>
            <person name="Secka A."/>
            <person name="Antonio M."/>
            <person name="Oren A."/>
            <person name="Chaudhuri R."/>
            <person name="La Ragione R.M."/>
            <person name="Hildebrand F."/>
            <person name="Pallen M.J."/>
        </authorList>
    </citation>
    <scope>NUCLEOTIDE SEQUENCE [LARGE SCALE GENOMIC DNA]</scope>
    <source>
        <strain evidence="2 3">N37</strain>
    </source>
</reference>
<dbReference type="PROSITE" id="PS51257">
    <property type="entry name" value="PROKAR_LIPOPROTEIN"/>
    <property type="match status" value="1"/>
</dbReference>
<proteinExistence type="predicted"/>
<feature type="transmembrane region" description="Helical" evidence="1">
    <location>
        <begin position="6"/>
        <end position="24"/>
    </location>
</feature>
<comment type="caution">
    <text evidence="2">The sequence shown here is derived from an EMBL/GenBank/DDBJ whole genome shotgun (WGS) entry which is preliminary data.</text>
</comment>
<evidence type="ECO:0000313" key="2">
    <source>
        <dbReference type="EMBL" id="MBD8046381.1"/>
    </source>
</evidence>
<name>A0ABR8YQ57_9CLOT</name>
<evidence type="ECO:0000256" key="1">
    <source>
        <dbReference type="SAM" id="Phobius"/>
    </source>
</evidence>
<dbReference type="EMBL" id="JACSQB010000037">
    <property type="protein sequence ID" value="MBD8046381.1"/>
    <property type="molecule type" value="Genomic_DNA"/>
</dbReference>